<feature type="transmembrane region" description="Helical" evidence="2">
    <location>
        <begin position="289"/>
        <end position="313"/>
    </location>
</feature>
<feature type="transmembrane region" description="Helical" evidence="2">
    <location>
        <begin position="320"/>
        <end position="339"/>
    </location>
</feature>
<comment type="caution">
    <text evidence="3">The sequence shown here is derived from an EMBL/GenBank/DDBJ whole genome shotgun (WGS) entry which is preliminary data.</text>
</comment>
<evidence type="ECO:0000313" key="4">
    <source>
        <dbReference type="Proteomes" id="UP000240542"/>
    </source>
</evidence>
<feature type="transmembrane region" description="Helical" evidence="2">
    <location>
        <begin position="255"/>
        <end position="277"/>
    </location>
</feature>
<sequence>MLTRDLVLRLCANATEFDEHWLRTDHKVVAPFTAARDTTLLSAIVNAGRAVGVDHLLVCRTRAEHAYEPVTQVPTDTAVLIELIREWGSEPTDFLVVVEDTSAAILVTASMLTVAVGPDDFVRTFVGADIARARIEFADEARLSRDPDLLRAAHHYNCLEQGGRHARGARRGPGPDLAERVHARAARVREGAPRAAAAFGALRGVWGWLLVAVLVLATLFAPGVSATVPLLLGTLWLLAQLALPARSRTVSFAALVRVIALGALMAWPIALVELAFAGAVGFDPEDQYAYAYIAVPVEEIAKFAPLLLCWLVARRQVKRLAAVDFLLLAAAAGAGFHLAEQLMLTAATIGSGTEGWSPGRLGVFALLPGGVELPVEGIRFSGHGVTAALVGGAVGLAVVGRRMYGVWLWLLPPIAIGIAALEHLNYNAAMAQLDPTAVTAFMFALVGNGFATRWLLLLLLVAAVVMDFRIARLGADTTPRLPGRAPLTGLLRWARGRAVRARVRVPGDIAPGFRRVALGWARVPVTLAEAASSMLHEFNVTLVAASRGPDTLFTAWRFLRQRRGFAMGAARAGAKAWRRSPSREELAETETELATAMGVGPRAAGAAAVAAAAVMVPVLLVAPGPGPAAAPENGAYALLLMREATDWIGTLSAAERAWLFAGLASMLGLLVSGWSVPYAKPSLRHFLRAPGRATGSFLGALAPGQVPYGVAALVGMALPKSTDTLLKRRTRPSPPGSGTTQAR</sequence>
<feature type="transmembrane region" description="Helical" evidence="2">
    <location>
        <begin position="657"/>
        <end position="676"/>
    </location>
</feature>
<feature type="transmembrane region" description="Helical" evidence="2">
    <location>
        <begin position="697"/>
        <end position="718"/>
    </location>
</feature>
<feature type="transmembrane region" description="Helical" evidence="2">
    <location>
        <begin position="603"/>
        <end position="622"/>
    </location>
</feature>
<evidence type="ECO:0000256" key="1">
    <source>
        <dbReference type="SAM" id="MobiDB-lite"/>
    </source>
</evidence>
<organism evidence="3 4">
    <name type="scientific">Murinocardiopsis flavida</name>
    <dbReference type="NCBI Taxonomy" id="645275"/>
    <lineage>
        <taxon>Bacteria</taxon>
        <taxon>Bacillati</taxon>
        <taxon>Actinomycetota</taxon>
        <taxon>Actinomycetes</taxon>
        <taxon>Streptosporangiales</taxon>
        <taxon>Nocardiopsidaceae</taxon>
        <taxon>Murinocardiopsis</taxon>
    </lineage>
</organism>
<keyword evidence="4" id="KW-1185">Reference proteome</keyword>
<feature type="region of interest" description="Disordered" evidence="1">
    <location>
        <begin position="724"/>
        <end position="743"/>
    </location>
</feature>
<proteinExistence type="predicted"/>
<dbReference type="Proteomes" id="UP000240542">
    <property type="component" value="Unassembled WGS sequence"/>
</dbReference>
<keyword evidence="2" id="KW-1133">Transmembrane helix</keyword>
<keyword evidence="2" id="KW-0472">Membrane</keyword>
<feature type="transmembrane region" description="Helical" evidence="2">
    <location>
        <begin position="380"/>
        <end position="399"/>
    </location>
</feature>
<protein>
    <submittedName>
        <fullName evidence="3">RsiW-degrading membrane proteinase PrsW (M82 family)</fullName>
    </submittedName>
</protein>
<keyword evidence="2" id="KW-0812">Transmembrane</keyword>
<accession>A0A2P8D6R8</accession>
<gene>
    <name evidence="3" type="ORF">CLV63_117129</name>
</gene>
<name>A0A2P8D6R8_9ACTN</name>
<feature type="transmembrane region" description="Helical" evidence="2">
    <location>
        <begin position="196"/>
        <end position="220"/>
    </location>
</feature>
<dbReference type="AlphaFoldDB" id="A0A2P8D6R8"/>
<feature type="transmembrane region" description="Helical" evidence="2">
    <location>
        <begin position="438"/>
        <end position="465"/>
    </location>
</feature>
<reference evidence="3 4" key="1">
    <citation type="submission" date="2018-03" db="EMBL/GenBank/DDBJ databases">
        <title>Genomic Encyclopedia of Archaeal and Bacterial Type Strains, Phase II (KMG-II): from individual species to whole genera.</title>
        <authorList>
            <person name="Goeker M."/>
        </authorList>
    </citation>
    <scope>NUCLEOTIDE SEQUENCE [LARGE SCALE GENOMIC DNA]</scope>
    <source>
        <strain evidence="3 4">DSM 45312</strain>
    </source>
</reference>
<feature type="transmembrane region" description="Helical" evidence="2">
    <location>
        <begin position="226"/>
        <end position="243"/>
    </location>
</feature>
<feature type="transmembrane region" description="Helical" evidence="2">
    <location>
        <begin position="406"/>
        <end position="426"/>
    </location>
</feature>
<dbReference type="EMBL" id="PYGA01000017">
    <property type="protein sequence ID" value="PSK92920.1"/>
    <property type="molecule type" value="Genomic_DNA"/>
</dbReference>
<evidence type="ECO:0000313" key="3">
    <source>
        <dbReference type="EMBL" id="PSK92920.1"/>
    </source>
</evidence>
<evidence type="ECO:0000256" key="2">
    <source>
        <dbReference type="SAM" id="Phobius"/>
    </source>
</evidence>